<feature type="domain" description="Major facilitator superfamily (MFS) profile" evidence="7">
    <location>
        <begin position="1"/>
        <end position="391"/>
    </location>
</feature>
<proteinExistence type="predicted"/>
<feature type="transmembrane region" description="Helical" evidence="6">
    <location>
        <begin position="249"/>
        <end position="271"/>
    </location>
</feature>
<gene>
    <name evidence="8" type="primary">OCT7</name>
    <name evidence="8" type="ORF">AXF42_Ash017998</name>
</gene>
<dbReference type="Proteomes" id="UP000236161">
    <property type="component" value="Unassembled WGS sequence"/>
</dbReference>
<feature type="transmembrane region" description="Helical" evidence="6">
    <location>
        <begin position="367"/>
        <end position="388"/>
    </location>
</feature>
<dbReference type="InterPro" id="IPR036259">
    <property type="entry name" value="MFS_trans_sf"/>
</dbReference>
<reference evidence="8 9" key="1">
    <citation type="journal article" date="2017" name="Nature">
        <title>The Apostasia genome and the evolution of orchids.</title>
        <authorList>
            <person name="Zhang G.Q."/>
            <person name="Liu K.W."/>
            <person name="Li Z."/>
            <person name="Lohaus R."/>
            <person name="Hsiao Y.Y."/>
            <person name="Niu S.C."/>
            <person name="Wang J.Y."/>
            <person name="Lin Y.C."/>
            <person name="Xu Q."/>
            <person name="Chen L.J."/>
            <person name="Yoshida K."/>
            <person name="Fujiwara S."/>
            <person name="Wang Z.W."/>
            <person name="Zhang Y.Q."/>
            <person name="Mitsuda N."/>
            <person name="Wang M."/>
            <person name="Liu G.H."/>
            <person name="Pecoraro L."/>
            <person name="Huang H.X."/>
            <person name="Xiao X.J."/>
            <person name="Lin M."/>
            <person name="Wu X.Y."/>
            <person name="Wu W.L."/>
            <person name="Chen Y.Y."/>
            <person name="Chang S.B."/>
            <person name="Sakamoto S."/>
            <person name="Ohme-Takagi M."/>
            <person name="Yagi M."/>
            <person name="Zeng S.J."/>
            <person name="Shen C.Y."/>
            <person name="Yeh C.M."/>
            <person name="Luo Y.B."/>
            <person name="Tsai W.C."/>
            <person name="Van de Peer Y."/>
            <person name="Liu Z.J."/>
        </authorList>
    </citation>
    <scope>NUCLEOTIDE SEQUENCE [LARGE SCALE GENOMIC DNA]</scope>
    <source>
        <strain evidence="9">cv. Shenzhen</strain>
        <tissue evidence="8">Stem</tissue>
    </source>
</reference>
<dbReference type="Gene3D" id="1.20.1250.20">
    <property type="entry name" value="MFS general substrate transporter like domains"/>
    <property type="match status" value="1"/>
</dbReference>
<evidence type="ECO:0000256" key="3">
    <source>
        <dbReference type="ARBA" id="ARBA00022692"/>
    </source>
</evidence>
<dbReference type="InterPro" id="IPR005829">
    <property type="entry name" value="Sugar_transporter_CS"/>
</dbReference>
<dbReference type="SUPFAM" id="SSF103473">
    <property type="entry name" value="MFS general substrate transporter"/>
    <property type="match status" value="1"/>
</dbReference>
<evidence type="ECO:0000313" key="9">
    <source>
        <dbReference type="Proteomes" id="UP000236161"/>
    </source>
</evidence>
<dbReference type="GO" id="GO:0022857">
    <property type="term" value="F:transmembrane transporter activity"/>
    <property type="evidence" value="ECO:0007669"/>
    <property type="project" value="InterPro"/>
</dbReference>
<organism evidence="8 9">
    <name type="scientific">Apostasia shenzhenica</name>
    <dbReference type="NCBI Taxonomy" id="1088818"/>
    <lineage>
        <taxon>Eukaryota</taxon>
        <taxon>Viridiplantae</taxon>
        <taxon>Streptophyta</taxon>
        <taxon>Embryophyta</taxon>
        <taxon>Tracheophyta</taxon>
        <taxon>Spermatophyta</taxon>
        <taxon>Magnoliopsida</taxon>
        <taxon>Liliopsida</taxon>
        <taxon>Asparagales</taxon>
        <taxon>Orchidaceae</taxon>
        <taxon>Apostasioideae</taxon>
        <taxon>Apostasia</taxon>
    </lineage>
</organism>
<feature type="transmembrane region" description="Helical" evidence="6">
    <location>
        <begin position="278"/>
        <end position="296"/>
    </location>
</feature>
<feature type="transmembrane region" description="Helical" evidence="6">
    <location>
        <begin position="7"/>
        <end position="26"/>
    </location>
</feature>
<name>A0A2I0A537_9ASPA</name>
<dbReference type="AlphaFoldDB" id="A0A2I0A537"/>
<feature type="transmembrane region" description="Helical" evidence="6">
    <location>
        <begin position="337"/>
        <end position="361"/>
    </location>
</feature>
<evidence type="ECO:0000256" key="6">
    <source>
        <dbReference type="SAM" id="Phobius"/>
    </source>
</evidence>
<dbReference type="GO" id="GO:0016020">
    <property type="term" value="C:membrane"/>
    <property type="evidence" value="ECO:0007669"/>
    <property type="project" value="UniProtKB-SubCell"/>
</dbReference>
<feature type="transmembrane region" description="Helical" evidence="6">
    <location>
        <begin position="93"/>
        <end position="113"/>
    </location>
</feature>
<keyword evidence="4 6" id="KW-1133">Transmembrane helix</keyword>
<evidence type="ECO:0000256" key="4">
    <source>
        <dbReference type="ARBA" id="ARBA00022989"/>
    </source>
</evidence>
<dbReference type="EMBL" id="KZ452022">
    <property type="protein sequence ID" value="PKA50659.1"/>
    <property type="molecule type" value="Genomic_DNA"/>
</dbReference>
<feature type="transmembrane region" description="Helical" evidence="6">
    <location>
        <begin position="206"/>
        <end position="229"/>
    </location>
</feature>
<feature type="transmembrane region" description="Helical" evidence="6">
    <location>
        <begin position="302"/>
        <end position="325"/>
    </location>
</feature>
<dbReference type="PROSITE" id="PS00216">
    <property type="entry name" value="SUGAR_TRANSPORT_1"/>
    <property type="match status" value="1"/>
</dbReference>
<dbReference type="PANTHER" id="PTHR23511">
    <property type="entry name" value="SYNAPTIC VESICLE GLYCOPROTEIN 2"/>
    <property type="match status" value="1"/>
</dbReference>
<feature type="transmembrane region" description="Helical" evidence="6">
    <location>
        <begin position="65"/>
        <end position="87"/>
    </location>
</feature>
<dbReference type="PROSITE" id="PS50850">
    <property type="entry name" value="MFS"/>
    <property type="match status" value="1"/>
</dbReference>
<feature type="transmembrane region" description="Helical" evidence="6">
    <location>
        <begin position="32"/>
        <end position="53"/>
    </location>
</feature>
<keyword evidence="9" id="KW-1185">Reference proteome</keyword>
<sequence length="406" mass="44169">MEGGRIGFLFTAIVTGGAGILSSLAPNYISLIFLRFIVGIGLGGGPVLASWFLEFVPATNRGTWMVVFQGFWTIGTILEAALAWAVIPTLGWRWLLAFSSLPSFLLLLFYGMAPESPRYLCMKGRTSEAMHILEKMARANRVTLPPGILVSDRMVQMGENPHPSESTHLMAVQDQNTHICEDNESKTGGITALAKLLSPELIRSTLLLWMVFFGNAFSYYGIVLLTTVLSGGSRCVSDHVTRTTVTTNLYKDVFISSFAEIPGLLLSATIVDRFGRKLSMSAMLFISCAFLLPLVVDQKEALTAILLFCARVCISGSFNIVYVYAPEIYPTSLRTTGVGTASSVGRIGGMLCPLVAVALVHSCHQTIAIMLFELVLFLSGMAVFFFPLETSGRELSDSIDMALELI</sequence>
<keyword evidence="3 6" id="KW-0812">Transmembrane</keyword>
<protein>
    <submittedName>
        <fullName evidence="8">Organic cation/carnitine transporter 7</fullName>
    </submittedName>
</protein>
<comment type="subcellular location">
    <subcellularLocation>
        <location evidence="1">Membrane</location>
        <topology evidence="1">Multi-pass membrane protein</topology>
    </subcellularLocation>
</comment>
<accession>A0A2I0A537</accession>
<keyword evidence="5 6" id="KW-0472">Membrane</keyword>
<keyword evidence="2" id="KW-0813">Transport</keyword>
<dbReference type="PANTHER" id="PTHR23511:SF5">
    <property type="entry name" value="MAJOR FACILITATOR-TYPE TRANSPORTER HXNZ-RELATED"/>
    <property type="match status" value="1"/>
</dbReference>
<dbReference type="Pfam" id="PF00083">
    <property type="entry name" value="Sugar_tr"/>
    <property type="match status" value="1"/>
</dbReference>
<evidence type="ECO:0000256" key="2">
    <source>
        <dbReference type="ARBA" id="ARBA00022448"/>
    </source>
</evidence>
<evidence type="ECO:0000256" key="5">
    <source>
        <dbReference type="ARBA" id="ARBA00023136"/>
    </source>
</evidence>
<evidence type="ECO:0000256" key="1">
    <source>
        <dbReference type="ARBA" id="ARBA00004141"/>
    </source>
</evidence>
<dbReference type="InterPro" id="IPR005828">
    <property type="entry name" value="MFS_sugar_transport-like"/>
</dbReference>
<dbReference type="InterPro" id="IPR020846">
    <property type="entry name" value="MFS_dom"/>
</dbReference>
<evidence type="ECO:0000259" key="7">
    <source>
        <dbReference type="PROSITE" id="PS50850"/>
    </source>
</evidence>
<dbReference type="OrthoDB" id="4139357at2759"/>
<evidence type="ECO:0000313" key="8">
    <source>
        <dbReference type="EMBL" id="PKA50659.1"/>
    </source>
</evidence>